<dbReference type="PRINTS" id="PR00368">
    <property type="entry name" value="FADPNR"/>
</dbReference>
<dbReference type="EMBL" id="FWXI01000003">
    <property type="protein sequence ID" value="SMC46033.1"/>
    <property type="molecule type" value="Genomic_DNA"/>
</dbReference>
<protein>
    <submittedName>
        <fullName evidence="3">Sarcosine oxidase subunit alpha</fullName>
    </submittedName>
</protein>
<dbReference type="OrthoDB" id="9776839at2"/>
<dbReference type="Pfam" id="PF07992">
    <property type="entry name" value="Pyr_redox_2"/>
    <property type="match status" value="1"/>
</dbReference>
<dbReference type="PRINTS" id="PR00469">
    <property type="entry name" value="PNDRDTASEII"/>
</dbReference>
<organism evidence="3 4">
    <name type="scientific">Sporomusa malonica</name>
    <dbReference type="NCBI Taxonomy" id="112901"/>
    <lineage>
        <taxon>Bacteria</taxon>
        <taxon>Bacillati</taxon>
        <taxon>Bacillota</taxon>
        <taxon>Negativicutes</taxon>
        <taxon>Selenomonadales</taxon>
        <taxon>Sporomusaceae</taxon>
        <taxon>Sporomusa</taxon>
    </lineage>
</organism>
<accession>A0A1W1ZCB0</accession>
<evidence type="ECO:0000313" key="3">
    <source>
        <dbReference type="EMBL" id="SMC46033.1"/>
    </source>
</evidence>
<dbReference type="InterPro" id="IPR036188">
    <property type="entry name" value="FAD/NAD-bd_sf"/>
</dbReference>
<gene>
    <name evidence="3" type="ORF">SAMN04488500_103178</name>
</gene>
<dbReference type="AlphaFoldDB" id="A0A1W1ZCB0"/>
<proteinExistence type="predicted"/>
<dbReference type="PANTHER" id="PTHR42949">
    <property type="entry name" value="ANAEROBIC GLYCEROL-3-PHOSPHATE DEHYDROGENASE SUBUNIT B"/>
    <property type="match status" value="1"/>
</dbReference>
<dbReference type="Gene3D" id="3.50.50.60">
    <property type="entry name" value="FAD/NAD(P)-binding domain"/>
    <property type="match status" value="2"/>
</dbReference>
<evidence type="ECO:0000313" key="4">
    <source>
        <dbReference type="Proteomes" id="UP000192738"/>
    </source>
</evidence>
<keyword evidence="1" id="KW-0560">Oxidoreductase</keyword>
<dbReference type="RefSeq" id="WP_084574514.1">
    <property type="nucleotide sequence ID" value="NZ_CP155572.1"/>
</dbReference>
<dbReference type="InterPro" id="IPR023753">
    <property type="entry name" value="FAD/NAD-binding_dom"/>
</dbReference>
<reference evidence="3 4" key="1">
    <citation type="submission" date="2017-04" db="EMBL/GenBank/DDBJ databases">
        <authorList>
            <person name="Afonso C.L."/>
            <person name="Miller P.J."/>
            <person name="Scott M.A."/>
            <person name="Spackman E."/>
            <person name="Goraichik I."/>
            <person name="Dimitrov K.M."/>
            <person name="Suarez D.L."/>
            <person name="Swayne D.E."/>
        </authorList>
    </citation>
    <scope>NUCLEOTIDE SEQUENCE [LARGE SCALE GENOMIC DNA]</scope>
    <source>
        <strain evidence="3 4">DSM 5090</strain>
    </source>
</reference>
<dbReference type="Proteomes" id="UP000192738">
    <property type="component" value="Unassembled WGS sequence"/>
</dbReference>
<evidence type="ECO:0000259" key="2">
    <source>
        <dbReference type="Pfam" id="PF07992"/>
    </source>
</evidence>
<dbReference type="SUPFAM" id="SSF51905">
    <property type="entry name" value="FAD/NAD(P)-binding domain"/>
    <property type="match status" value="1"/>
</dbReference>
<feature type="domain" description="FAD/NAD(P)-binding" evidence="2">
    <location>
        <begin position="5"/>
        <end position="308"/>
    </location>
</feature>
<keyword evidence="4" id="KW-1185">Reference proteome</keyword>
<evidence type="ECO:0000256" key="1">
    <source>
        <dbReference type="ARBA" id="ARBA00023002"/>
    </source>
</evidence>
<dbReference type="PANTHER" id="PTHR42949:SF3">
    <property type="entry name" value="ANAEROBIC GLYCEROL-3-PHOSPHATE DEHYDROGENASE SUBUNIT B"/>
    <property type="match status" value="1"/>
</dbReference>
<name>A0A1W1ZCB0_9FIRM</name>
<dbReference type="STRING" id="112901.SAMN04488500_103178"/>
<dbReference type="GO" id="GO:0016491">
    <property type="term" value="F:oxidoreductase activity"/>
    <property type="evidence" value="ECO:0007669"/>
    <property type="project" value="UniProtKB-KW"/>
</dbReference>
<sequence>MKFSDIVVIGGGPAGMSAALAAASEGVRVTLMDRSDELGGQLIKQTHRFFGSERERAGSRGIEIVNILRDEIAKNPLIEVKRNTDVLGIYSDRVIAYEEDKLYRRMTADKIIICTGAAEKMLQFENNDLPGVYGAGAVQTLMNVYGIKPGREVLMVGAGNIGLIVTYQLLQAGVKVVAIVEAAPVIGGYKVHASKVRRFGVPIYTKTTVKTALGDRYVTGAVLADVDDKFQIIPGTEREIAADTICLSVGLAPLSELIMHTGAEIRYIPQLGGFVPKRDENMETTAPGVYVAGDVSCIEEATAAMIEGSIAGISAAIATGMNCSKAVAKREEYIDNLCELRAGDTGKKIRDGLAML</sequence>
<dbReference type="InterPro" id="IPR051691">
    <property type="entry name" value="Metab_Enz_Cyan_OpOx_G3PDH"/>
</dbReference>